<evidence type="ECO:0000256" key="7">
    <source>
        <dbReference type="SAM" id="MobiDB-lite"/>
    </source>
</evidence>
<evidence type="ECO:0000256" key="1">
    <source>
        <dbReference type="ARBA" id="ARBA00001255"/>
    </source>
</evidence>
<evidence type="ECO:0000256" key="6">
    <source>
        <dbReference type="ARBA" id="ARBA00023295"/>
    </source>
</evidence>
<protein>
    <recommendedName>
        <fullName evidence="12">Right handed beta helix domain-containing protein</fullName>
    </recommendedName>
</protein>
<reference evidence="10" key="1">
    <citation type="journal article" date="2023" name="Int. J. Syst. Evol. Microbiol.">
        <title>&lt;i&gt;Holtiella tumoricola&lt;/i&gt; gen. nov. sp. nov., isolated from a human clinical sample.</title>
        <authorList>
            <person name="Allen-Vercoe E."/>
            <person name="Daigneault M.C."/>
            <person name="Vancuren S.J."/>
            <person name="Cochrane K."/>
            <person name="O'Neal L.L."/>
            <person name="Sankaranarayanan K."/>
            <person name="Lawson P.A."/>
        </authorList>
    </citation>
    <scope>NUCLEOTIDE SEQUENCE</scope>
    <source>
        <strain evidence="10">CC70A</strain>
    </source>
</reference>
<dbReference type="AlphaFoldDB" id="A0AA42IYQ5"/>
<evidence type="ECO:0008006" key="12">
    <source>
        <dbReference type="Google" id="ProtNLM"/>
    </source>
</evidence>
<evidence type="ECO:0000256" key="3">
    <source>
        <dbReference type="ARBA" id="ARBA00022729"/>
    </source>
</evidence>
<sequence>MTTLNKIYAKDFGILPNTSQDMTNLFAKMFAVYPSHAHFVLEKGTYHFSSDQAIQADYYFSNTDQENPRHLSILIKDMDNIILDGAGSTFIYAGQTTPIAIDHSSNVTVKDITIDWDIPLSAEGEVVASCKEYVDMYIDPKMYPHSIKDNLLCFQGENWESSNTTLYNPFVEFDHVTKKLAYRTGDFFNSSKHEQLENGTIRFHGNFNPIPTVGNFGVLRHNKRLHPGLFLNQSDHLSLHNIIIHNTGGLGILTQFCDTIHYKGIRFEPNHSKGRRVISGHDDGLHCSNNRGSITVENCWFYGLMDDPINVHGTSVRITKVVDSHTLKGIFVHHQAYGFDCWSEVGHEISFIENLSMASYGTNKTKDFKLLSPTEFEITFEDVIPEGIKSGDALENLTNSPSLLCRNNYFGSCRARGVLVSTPRHVIIENNVFDSAGSGILIAGDANEWYESGACTDVIIRNNHFNECVSSMYQFCEGIISICPEIPQPVLDKPFHRNIRITNNTFTAFDYSVLYALSVDSLEFSNNKIIRSYMYEPYGNRHHMINLDYCQNVRIENNALLGDVLGQDIHTKGMNSGDNQENVMPISSTGALQTL</sequence>
<evidence type="ECO:0000256" key="2">
    <source>
        <dbReference type="ARBA" id="ARBA00001271"/>
    </source>
</evidence>
<keyword evidence="3" id="KW-0732">Signal</keyword>
<comment type="catalytic activity">
    <reaction evidence="2">
        <text>Hydrolysis of terminal, non-reducing branched (1-&gt;3)-alpha-D-galactosidic residues, producing free D-galactose.</text>
        <dbReference type="EC" id="3.2.1.n1"/>
    </reaction>
</comment>
<evidence type="ECO:0000259" key="9">
    <source>
        <dbReference type="Pfam" id="PF23764"/>
    </source>
</evidence>
<proteinExistence type="predicted"/>
<comment type="caution">
    <text evidence="10">The sequence shown here is derived from an EMBL/GenBank/DDBJ whole genome shotgun (WGS) entry which is preliminary data.</text>
</comment>
<feature type="region of interest" description="Disordered" evidence="7">
    <location>
        <begin position="576"/>
        <end position="595"/>
    </location>
</feature>
<dbReference type="GO" id="GO:0004557">
    <property type="term" value="F:alpha-galactosidase activity"/>
    <property type="evidence" value="ECO:0007669"/>
    <property type="project" value="UniProtKB-EC"/>
</dbReference>
<keyword evidence="4" id="KW-0677">Repeat</keyword>
<evidence type="ECO:0000256" key="5">
    <source>
        <dbReference type="ARBA" id="ARBA00022801"/>
    </source>
</evidence>
<evidence type="ECO:0000256" key="4">
    <source>
        <dbReference type="ARBA" id="ARBA00022737"/>
    </source>
</evidence>
<keyword evidence="11" id="KW-1185">Reference proteome</keyword>
<dbReference type="InterPro" id="IPR056441">
    <property type="entry name" value="Beta-barrel_GLAA-B_II"/>
</dbReference>
<accession>A0AA42IYQ5</accession>
<dbReference type="SUPFAM" id="SSF51126">
    <property type="entry name" value="Pectin lyase-like"/>
    <property type="match status" value="1"/>
</dbReference>
<feature type="domain" description="GLAA-B beta-barrel" evidence="9">
    <location>
        <begin position="331"/>
        <end position="394"/>
    </location>
</feature>
<comment type="catalytic activity">
    <reaction evidence="1">
        <text>Hydrolysis of terminal, non-reducing alpha-D-galactose residues in alpha-D-galactosides, including galactose oligosaccharides, galactomannans and galactolipids.</text>
        <dbReference type="EC" id="3.2.1.22"/>
    </reaction>
</comment>
<dbReference type="Gene3D" id="2.160.20.10">
    <property type="entry name" value="Single-stranded right-handed beta-helix, Pectin lyase-like"/>
    <property type="match status" value="2"/>
</dbReference>
<dbReference type="SMART" id="SM00710">
    <property type="entry name" value="PbH1"/>
    <property type="match status" value="5"/>
</dbReference>
<dbReference type="InterPro" id="IPR057275">
    <property type="entry name" value="Beta-barrel_GLAA-B_I"/>
</dbReference>
<keyword evidence="6" id="KW-0326">Glycosidase</keyword>
<dbReference type="InterPro" id="IPR012334">
    <property type="entry name" value="Pectin_lyas_fold"/>
</dbReference>
<keyword evidence="5" id="KW-0378">Hydrolase</keyword>
<dbReference type="InterPro" id="IPR011050">
    <property type="entry name" value="Pectin_lyase_fold/virulence"/>
</dbReference>
<dbReference type="EMBL" id="JAQIFT010000008">
    <property type="protein sequence ID" value="MDA3730129.1"/>
    <property type="molecule type" value="Genomic_DNA"/>
</dbReference>
<dbReference type="RefSeq" id="WP_271010856.1">
    <property type="nucleotide sequence ID" value="NZ_JAQIFT010000008.1"/>
</dbReference>
<name>A0AA42IYQ5_9FIRM</name>
<organism evidence="10 11">
    <name type="scientific">Holtiella tumoricola</name>
    <dbReference type="NCBI Taxonomy" id="3018743"/>
    <lineage>
        <taxon>Bacteria</taxon>
        <taxon>Bacillati</taxon>
        <taxon>Bacillota</taxon>
        <taxon>Clostridia</taxon>
        <taxon>Lachnospirales</taxon>
        <taxon>Cellulosilyticaceae</taxon>
        <taxon>Holtiella</taxon>
    </lineage>
</organism>
<evidence type="ECO:0000313" key="11">
    <source>
        <dbReference type="Proteomes" id="UP001169242"/>
    </source>
</evidence>
<feature type="domain" description="GLAA-B beta-barrel" evidence="8">
    <location>
        <begin position="122"/>
        <end position="215"/>
    </location>
</feature>
<dbReference type="InterPro" id="IPR006626">
    <property type="entry name" value="PbH1"/>
</dbReference>
<evidence type="ECO:0000259" key="8">
    <source>
        <dbReference type="Pfam" id="PF23763"/>
    </source>
</evidence>
<evidence type="ECO:0000313" key="10">
    <source>
        <dbReference type="EMBL" id="MDA3730129.1"/>
    </source>
</evidence>
<dbReference type="Proteomes" id="UP001169242">
    <property type="component" value="Unassembled WGS sequence"/>
</dbReference>
<dbReference type="Pfam" id="PF23763">
    <property type="entry name" value="Beta-barrel_GLAA-B_I"/>
    <property type="match status" value="1"/>
</dbReference>
<dbReference type="Pfam" id="PF23764">
    <property type="entry name" value="Beta-barrel_GLAA-B_II"/>
    <property type="match status" value="1"/>
</dbReference>
<gene>
    <name evidence="10" type="ORF">PBV87_01190</name>
</gene>